<gene>
    <name evidence="9" type="ORF">BSTOLATCC_MIC12719</name>
</gene>
<dbReference type="InterPro" id="IPR012945">
    <property type="entry name" value="Tubulin-bd_cofactor_C_dom"/>
</dbReference>
<comment type="subcellular location">
    <subcellularLocation>
        <location evidence="1">Cytoplasm</location>
    </subcellularLocation>
</comment>
<dbReference type="GO" id="GO:0005737">
    <property type="term" value="C:cytoplasm"/>
    <property type="evidence" value="ECO:0007669"/>
    <property type="project" value="UniProtKB-SubCell"/>
</dbReference>
<accession>A0AAU9IME0</accession>
<dbReference type="InterPro" id="IPR017901">
    <property type="entry name" value="C-CAP_CF_C-like"/>
</dbReference>
<dbReference type="Pfam" id="PF16752">
    <property type="entry name" value="TBCC_N"/>
    <property type="match status" value="1"/>
</dbReference>
<keyword evidence="5" id="KW-0143">Chaperone</keyword>
<dbReference type="InterPro" id="IPR038397">
    <property type="entry name" value="TBCC_N_sf"/>
</dbReference>
<comment type="caution">
    <text evidence="9">The sequence shown here is derived from an EMBL/GenBank/DDBJ whole genome shotgun (WGS) entry which is preliminary data.</text>
</comment>
<dbReference type="Gene3D" id="2.160.20.70">
    <property type="match status" value="1"/>
</dbReference>
<evidence type="ECO:0000256" key="3">
    <source>
        <dbReference type="ARBA" id="ARBA00022490"/>
    </source>
</evidence>
<evidence type="ECO:0000256" key="4">
    <source>
        <dbReference type="ARBA" id="ARBA00022990"/>
    </source>
</evidence>
<feature type="region of interest" description="Disordered" evidence="7">
    <location>
        <begin position="1"/>
        <end position="39"/>
    </location>
</feature>
<dbReference type="InterPro" id="IPR027684">
    <property type="entry name" value="TBCC"/>
</dbReference>
<dbReference type="GO" id="GO:0015631">
    <property type="term" value="F:tubulin binding"/>
    <property type="evidence" value="ECO:0007669"/>
    <property type="project" value="InterPro"/>
</dbReference>
<comment type="similarity">
    <text evidence="2">Belongs to the TBCC family.</text>
</comment>
<dbReference type="InterPro" id="IPR016098">
    <property type="entry name" value="CAP/MinC_C"/>
</dbReference>
<dbReference type="InterPro" id="IPR031925">
    <property type="entry name" value="TBCC_N"/>
</dbReference>
<organism evidence="9 10">
    <name type="scientific">Blepharisma stoltei</name>
    <dbReference type="NCBI Taxonomy" id="1481888"/>
    <lineage>
        <taxon>Eukaryota</taxon>
        <taxon>Sar</taxon>
        <taxon>Alveolata</taxon>
        <taxon>Ciliophora</taxon>
        <taxon>Postciliodesmatophora</taxon>
        <taxon>Heterotrichea</taxon>
        <taxon>Heterotrichida</taxon>
        <taxon>Blepharismidae</taxon>
        <taxon>Blepharisma</taxon>
    </lineage>
</organism>
<reference evidence="9" key="1">
    <citation type="submission" date="2021-09" db="EMBL/GenBank/DDBJ databases">
        <authorList>
            <consortium name="AG Swart"/>
            <person name="Singh M."/>
            <person name="Singh A."/>
            <person name="Seah K."/>
            <person name="Emmerich C."/>
        </authorList>
    </citation>
    <scope>NUCLEOTIDE SEQUENCE</scope>
    <source>
        <strain evidence="9">ATCC30299</strain>
    </source>
</reference>
<evidence type="ECO:0000256" key="2">
    <source>
        <dbReference type="ARBA" id="ARBA00008848"/>
    </source>
</evidence>
<dbReference type="SMART" id="SM00673">
    <property type="entry name" value="CARP"/>
    <property type="match status" value="2"/>
</dbReference>
<feature type="domain" description="C-CAP/cofactor C-like" evidence="8">
    <location>
        <begin position="136"/>
        <end position="298"/>
    </location>
</feature>
<dbReference type="GO" id="GO:0007021">
    <property type="term" value="P:tubulin complex assembly"/>
    <property type="evidence" value="ECO:0007669"/>
    <property type="project" value="TreeGrafter"/>
</dbReference>
<dbReference type="PROSITE" id="PS51329">
    <property type="entry name" value="C_CAP_COFACTOR_C"/>
    <property type="match status" value="1"/>
</dbReference>
<evidence type="ECO:0000256" key="6">
    <source>
        <dbReference type="ARBA" id="ARBA00026055"/>
    </source>
</evidence>
<dbReference type="Gene3D" id="1.20.58.1250">
    <property type="entry name" value="Tubulin Binding Cofactor C, N-terminal domain"/>
    <property type="match status" value="1"/>
</dbReference>
<keyword evidence="4" id="KW-0007">Acetylation</keyword>
<dbReference type="InterPro" id="IPR006599">
    <property type="entry name" value="CARP_motif"/>
</dbReference>
<keyword evidence="3" id="KW-0963">Cytoplasm</keyword>
<proteinExistence type="inferred from homology"/>
<dbReference type="EMBL" id="CAJZBQ010000013">
    <property type="protein sequence ID" value="CAG9314941.1"/>
    <property type="molecule type" value="Genomic_DNA"/>
</dbReference>
<keyword evidence="10" id="KW-1185">Reference proteome</keyword>
<dbReference type="PANTHER" id="PTHR15139:SF0">
    <property type="entry name" value="TUBULIN-SPECIFIC CHAPERONE C"/>
    <property type="match status" value="1"/>
</dbReference>
<dbReference type="Proteomes" id="UP001162131">
    <property type="component" value="Unassembled WGS sequence"/>
</dbReference>
<protein>
    <recommendedName>
        <fullName evidence="8">C-CAP/cofactor C-like domain-containing protein</fullName>
    </recommendedName>
</protein>
<evidence type="ECO:0000256" key="5">
    <source>
        <dbReference type="ARBA" id="ARBA00023186"/>
    </source>
</evidence>
<evidence type="ECO:0000259" key="8">
    <source>
        <dbReference type="PROSITE" id="PS51329"/>
    </source>
</evidence>
<evidence type="ECO:0000256" key="7">
    <source>
        <dbReference type="SAM" id="MobiDB-lite"/>
    </source>
</evidence>
<dbReference type="PANTHER" id="PTHR15139">
    <property type="entry name" value="TUBULIN FOLDING COFACTOR C"/>
    <property type="match status" value="1"/>
</dbReference>
<evidence type="ECO:0000313" key="9">
    <source>
        <dbReference type="EMBL" id="CAG9314941.1"/>
    </source>
</evidence>
<dbReference type="GO" id="GO:0007023">
    <property type="term" value="P:post-chaperonin tubulin folding pathway"/>
    <property type="evidence" value="ECO:0007669"/>
    <property type="project" value="InterPro"/>
</dbReference>
<feature type="compositionally biased region" description="Basic and acidic residues" evidence="7">
    <location>
        <begin position="8"/>
        <end position="39"/>
    </location>
</feature>
<sequence length="322" mass="37289">MEANPNSEEARKRFEERYEQNVKDLQKSKEDFQKKRSEEMNPDECVANFDLRFAEKIRGIREKLQSLTREDPVNERIEELRRELLTCSELLNQSVHFLNSYTIMQGQFLITQVQDEISSTQQNLAPRKKFAFSKRAAKKENTNSNLEIKQEEKSQLVLEGIRDQAGGIFYKTPQDMQGVSSYQLQNLENCEIVISATLNAIHMVGLKNCHVFVGAVSGAAHITDCTDCVINVACHQLRIHQTHRCQFYVFVATGPIVENVSGLGFGPYRFRYPNMEEHFESCGFKGESQYDQVQDFKWLRKEHSPNWNVITEEFYVPVKEVS</sequence>
<dbReference type="Pfam" id="PF07986">
    <property type="entry name" value="TBCC"/>
    <property type="match status" value="1"/>
</dbReference>
<evidence type="ECO:0000313" key="10">
    <source>
        <dbReference type="Proteomes" id="UP001162131"/>
    </source>
</evidence>
<name>A0AAU9IME0_9CILI</name>
<evidence type="ECO:0000256" key="1">
    <source>
        <dbReference type="ARBA" id="ARBA00004496"/>
    </source>
</evidence>
<comment type="subunit">
    <text evidence="6">Supercomplex made of cofactors A to E. Cofactors A and D function by capturing and stabilizing tubulin in a quasi-native conformation. Cofactor E binds to the cofactor D-tubulin complex; interaction with cofactor C then causes the release of tubulin polypeptides that are committed to the native state.</text>
</comment>
<dbReference type="AlphaFoldDB" id="A0AAU9IME0"/>